<keyword evidence="4 6" id="KW-0067">ATP-binding</keyword>
<sequence length="357" mass="41519">MSLSSIQIKNFRNLNVSHLDFSPHLNLFYGENGAGKSAIIEALYFIGHAKSFRVSEQNRMVHIDKNFFLIKGSIGFQFMKPFTLFKDKSSALEIIINDKKNFKKSELVSLLPLQLMTTESFQLVFGGSAKKRSFIDWGLFYQDKDFYSLWLDIKKIIKNRNFLLRKNTPYEQIKIWDQQLITITNKLSLLRGEYFNELSDYFKKYITLFLPGCDLKLKFFRGWNDSLCYSEVLEKNIEKDYNLGFTNQGAHKASFSVLYQNVPIEKILSRGQIKLVVCALIVAQGDMLKKKANKSSMFLIDDFSSELDTEKKSLLFKLLSKMESQVFVTAINKSDFFEDFSENLKMFHVEHGIIKEI</sequence>
<keyword evidence="3 6" id="KW-0547">Nucleotide-binding</keyword>
<dbReference type="OrthoDB" id="9803889at2"/>
<dbReference type="Gene3D" id="1.20.1050.90">
    <property type="entry name" value="RecF/RecN/SMC, N-terminal domain"/>
    <property type="match status" value="1"/>
</dbReference>
<dbReference type="KEGG" id="pmai:CF386_03380"/>
<evidence type="ECO:0000313" key="9">
    <source>
        <dbReference type="Proteomes" id="UP000242175"/>
    </source>
</evidence>
<name>A0A220VCS5_9GAMM</name>
<organism evidence="8 9">
    <name type="scientific">Paraphotobacterium marinum</name>
    <dbReference type="NCBI Taxonomy" id="1755811"/>
    <lineage>
        <taxon>Bacteria</taxon>
        <taxon>Pseudomonadati</taxon>
        <taxon>Pseudomonadota</taxon>
        <taxon>Gammaproteobacteria</taxon>
        <taxon>Vibrionales</taxon>
        <taxon>Vibrionaceae</taxon>
        <taxon>Paraphotobacterium</taxon>
    </lineage>
</organism>
<evidence type="ECO:0000256" key="1">
    <source>
        <dbReference type="ARBA" id="ARBA00022490"/>
    </source>
</evidence>
<dbReference type="PANTHER" id="PTHR32182:SF0">
    <property type="entry name" value="DNA REPLICATION AND REPAIR PROTEIN RECF"/>
    <property type="match status" value="1"/>
</dbReference>
<protein>
    <recommendedName>
        <fullName evidence="6">DNA replication and repair protein RecF</fullName>
    </recommendedName>
</protein>
<dbReference type="GO" id="GO:0003697">
    <property type="term" value="F:single-stranded DNA binding"/>
    <property type="evidence" value="ECO:0007669"/>
    <property type="project" value="UniProtKB-UniRule"/>
</dbReference>
<dbReference type="HAMAP" id="MF_00365">
    <property type="entry name" value="RecF"/>
    <property type="match status" value="1"/>
</dbReference>
<keyword evidence="2 6" id="KW-0235">DNA replication</keyword>
<evidence type="ECO:0000259" key="7">
    <source>
        <dbReference type="Pfam" id="PF02463"/>
    </source>
</evidence>
<dbReference type="InterPro" id="IPR027417">
    <property type="entry name" value="P-loop_NTPase"/>
</dbReference>
<keyword evidence="6" id="KW-0234">DNA repair</keyword>
<comment type="subcellular location">
    <subcellularLocation>
        <location evidence="6">Cytoplasm</location>
    </subcellularLocation>
</comment>
<dbReference type="EMBL" id="CP022355">
    <property type="protein sequence ID" value="ASK78145.1"/>
    <property type="molecule type" value="Genomic_DNA"/>
</dbReference>
<dbReference type="InterPro" id="IPR003395">
    <property type="entry name" value="RecF/RecN/SMC_N"/>
</dbReference>
<dbReference type="AlphaFoldDB" id="A0A220VCS5"/>
<comment type="similarity">
    <text evidence="6">Belongs to the RecF family.</text>
</comment>
<feature type="domain" description="RecF/RecN/SMC N-terminal" evidence="7">
    <location>
        <begin position="3"/>
        <end position="354"/>
    </location>
</feature>
<accession>A0A220VCS5</accession>
<feature type="binding site" evidence="6">
    <location>
        <begin position="30"/>
        <end position="37"/>
    </location>
    <ligand>
        <name>ATP</name>
        <dbReference type="ChEBI" id="CHEBI:30616"/>
    </ligand>
</feature>
<keyword evidence="5 6" id="KW-0238">DNA-binding</keyword>
<evidence type="ECO:0000256" key="2">
    <source>
        <dbReference type="ARBA" id="ARBA00022705"/>
    </source>
</evidence>
<dbReference type="GO" id="GO:0006260">
    <property type="term" value="P:DNA replication"/>
    <property type="evidence" value="ECO:0007669"/>
    <property type="project" value="UniProtKB-UniRule"/>
</dbReference>
<evidence type="ECO:0000256" key="4">
    <source>
        <dbReference type="ARBA" id="ARBA00022840"/>
    </source>
</evidence>
<evidence type="ECO:0000256" key="6">
    <source>
        <dbReference type="HAMAP-Rule" id="MF_00365"/>
    </source>
</evidence>
<evidence type="ECO:0000256" key="5">
    <source>
        <dbReference type="ARBA" id="ARBA00023125"/>
    </source>
</evidence>
<proteinExistence type="inferred from homology"/>
<dbReference type="Proteomes" id="UP000242175">
    <property type="component" value="Chromosome large"/>
</dbReference>
<dbReference type="PANTHER" id="PTHR32182">
    <property type="entry name" value="DNA REPLICATION AND REPAIR PROTEIN RECF"/>
    <property type="match status" value="1"/>
</dbReference>
<dbReference type="GO" id="GO:0009432">
    <property type="term" value="P:SOS response"/>
    <property type="evidence" value="ECO:0007669"/>
    <property type="project" value="UniProtKB-UniRule"/>
</dbReference>
<evidence type="ECO:0000313" key="8">
    <source>
        <dbReference type="EMBL" id="ASK78145.1"/>
    </source>
</evidence>
<reference evidence="8 9" key="1">
    <citation type="journal article" date="2016" name="Int. J. Syst. Evol. Microbiol.">
        <title>Paraphotobacterium marinum gen. nov., sp. nov., a member of the family Vibrionaceae, isolated from surface seawater.</title>
        <authorList>
            <person name="Huang Z."/>
            <person name="Dong C."/>
            <person name="Shao Z."/>
        </authorList>
    </citation>
    <scope>NUCLEOTIDE SEQUENCE [LARGE SCALE GENOMIC DNA]</scope>
    <source>
        <strain evidence="8 9">NSCS20N07D</strain>
    </source>
</reference>
<dbReference type="InterPro" id="IPR001238">
    <property type="entry name" value="DNA-binding_RecF"/>
</dbReference>
<dbReference type="GO" id="GO:0005737">
    <property type="term" value="C:cytoplasm"/>
    <property type="evidence" value="ECO:0007669"/>
    <property type="project" value="UniProtKB-SubCell"/>
</dbReference>
<dbReference type="Gene3D" id="3.40.50.300">
    <property type="entry name" value="P-loop containing nucleotide triphosphate hydrolases"/>
    <property type="match status" value="1"/>
</dbReference>
<dbReference type="NCBIfam" id="TIGR00611">
    <property type="entry name" value="recf"/>
    <property type="match status" value="1"/>
</dbReference>
<dbReference type="Pfam" id="PF02463">
    <property type="entry name" value="SMC_N"/>
    <property type="match status" value="1"/>
</dbReference>
<evidence type="ECO:0000256" key="3">
    <source>
        <dbReference type="ARBA" id="ARBA00022741"/>
    </source>
</evidence>
<dbReference type="GO" id="GO:0000731">
    <property type="term" value="P:DNA synthesis involved in DNA repair"/>
    <property type="evidence" value="ECO:0007669"/>
    <property type="project" value="TreeGrafter"/>
</dbReference>
<dbReference type="SUPFAM" id="SSF52540">
    <property type="entry name" value="P-loop containing nucleoside triphosphate hydrolases"/>
    <property type="match status" value="1"/>
</dbReference>
<comment type="function">
    <text evidence="6">The RecF protein is involved in DNA metabolism; it is required for DNA replication and normal SOS inducibility. RecF binds preferentially to single-stranded, linear DNA. It also seems to bind ATP.</text>
</comment>
<keyword evidence="1 6" id="KW-0963">Cytoplasm</keyword>
<dbReference type="GO" id="GO:0006302">
    <property type="term" value="P:double-strand break repair"/>
    <property type="evidence" value="ECO:0007669"/>
    <property type="project" value="TreeGrafter"/>
</dbReference>
<gene>
    <name evidence="6" type="primary">recF</name>
    <name evidence="8" type="ORF">CF386_03380</name>
</gene>
<dbReference type="GO" id="GO:0005524">
    <property type="term" value="F:ATP binding"/>
    <property type="evidence" value="ECO:0007669"/>
    <property type="project" value="UniProtKB-UniRule"/>
</dbReference>
<dbReference type="RefSeq" id="WP_089073054.1">
    <property type="nucleotide sequence ID" value="NZ_CBCSAM010000012.1"/>
</dbReference>
<keyword evidence="6" id="KW-0227">DNA damage</keyword>
<keyword evidence="6" id="KW-0742">SOS response</keyword>
<keyword evidence="9" id="KW-1185">Reference proteome</keyword>
<dbReference type="InterPro" id="IPR042174">
    <property type="entry name" value="RecF_2"/>
</dbReference>